<evidence type="ECO:0000313" key="1">
    <source>
        <dbReference type="EMBL" id="CEK85621.1"/>
    </source>
</evidence>
<protein>
    <submittedName>
        <fullName evidence="1">Uncharacterized protein</fullName>
    </submittedName>
</protein>
<dbReference type="EMBL" id="HACG01038756">
    <property type="protein sequence ID" value="CEK85621.1"/>
    <property type="molecule type" value="Transcribed_RNA"/>
</dbReference>
<gene>
    <name evidence="1" type="primary">ORF149205</name>
</gene>
<sequence>MSWIIMRCHLFVHNEGTQAASLSCVQFKIEDLKCIVIFENTWIMFPIGENVFEKVYTAQENGLIGRKIVLNLRVLL</sequence>
<organism evidence="1">
    <name type="scientific">Arion vulgaris</name>
    <dbReference type="NCBI Taxonomy" id="1028688"/>
    <lineage>
        <taxon>Eukaryota</taxon>
        <taxon>Metazoa</taxon>
        <taxon>Spiralia</taxon>
        <taxon>Lophotrochozoa</taxon>
        <taxon>Mollusca</taxon>
        <taxon>Gastropoda</taxon>
        <taxon>Heterobranchia</taxon>
        <taxon>Euthyneura</taxon>
        <taxon>Panpulmonata</taxon>
        <taxon>Eupulmonata</taxon>
        <taxon>Stylommatophora</taxon>
        <taxon>Helicina</taxon>
        <taxon>Arionoidea</taxon>
        <taxon>Arionidae</taxon>
        <taxon>Arion</taxon>
    </lineage>
</organism>
<name>A0A0B7B000_9EUPU</name>
<reference evidence="1" key="1">
    <citation type="submission" date="2014-12" db="EMBL/GenBank/DDBJ databases">
        <title>Insight into the proteome of Arion vulgaris.</title>
        <authorList>
            <person name="Aradska J."/>
            <person name="Bulat T."/>
            <person name="Smidak R."/>
            <person name="Sarate P."/>
            <person name="Gangsoo J."/>
            <person name="Sialana F."/>
            <person name="Bilban M."/>
            <person name="Lubec G."/>
        </authorList>
    </citation>
    <scope>NUCLEOTIDE SEQUENCE</scope>
    <source>
        <tissue evidence="1">Skin</tissue>
    </source>
</reference>
<proteinExistence type="predicted"/>
<dbReference type="AlphaFoldDB" id="A0A0B7B000"/>
<accession>A0A0B7B000</accession>